<dbReference type="SUPFAM" id="SSF53850">
    <property type="entry name" value="Periplasmic binding protein-like II"/>
    <property type="match status" value="1"/>
</dbReference>
<dbReference type="EMBL" id="RQXX01000001">
    <property type="protein sequence ID" value="RVV99376.1"/>
    <property type="molecule type" value="Genomic_DNA"/>
</dbReference>
<evidence type="ECO:0000256" key="1">
    <source>
        <dbReference type="ARBA" id="ARBA00009437"/>
    </source>
</evidence>
<dbReference type="PANTHER" id="PTHR30537">
    <property type="entry name" value="HTH-TYPE TRANSCRIPTIONAL REGULATOR"/>
    <property type="match status" value="1"/>
</dbReference>
<dbReference type="SUPFAM" id="SSF46785">
    <property type="entry name" value="Winged helix' DNA-binding domain"/>
    <property type="match status" value="1"/>
</dbReference>
<comment type="similarity">
    <text evidence="1">Belongs to the LysR transcriptional regulatory family.</text>
</comment>
<comment type="caution">
    <text evidence="3">The sequence shown here is derived from an EMBL/GenBank/DDBJ whole genome shotgun (WGS) entry which is preliminary data.</text>
</comment>
<gene>
    <name evidence="3" type="ORF">EKE94_01395</name>
</gene>
<dbReference type="InterPro" id="IPR036388">
    <property type="entry name" value="WH-like_DNA-bd_sf"/>
</dbReference>
<dbReference type="Gene3D" id="1.10.10.10">
    <property type="entry name" value="Winged helix-like DNA-binding domain superfamily/Winged helix DNA-binding domain"/>
    <property type="match status" value="1"/>
</dbReference>
<evidence type="ECO:0000313" key="4">
    <source>
        <dbReference type="Proteomes" id="UP000285908"/>
    </source>
</evidence>
<feature type="domain" description="HTH lysR-type" evidence="2">
    <location>
        <begin position="6"/>
        <end position="63"/>
    </location>
</feature>
<dbReference type="GO" id="GO:0003700">
    <property type="term" value="F:DNA-binding transcription factor activity"/>
    <property type="evidence" value="ECO:0007669"/>
    <property type="project" value="InterPro"/>
</dbReference>
<proteinExistence type="inferred from homology"/>
<dbReference type="Proteomes" id="UP000285908">
    <property type="component" value="Unassembled WGS sequence"/>
</dbReference>
<dbReference type="AlphaFoldDB" id="A0A438ALG2"/>
<dbReference type="OrthoDB" id="9796526at2"/>
<protein>
    <submittedName>
        <fullName evidence="3">LysR family transcriptional regulator</fullName>
    </submittedName>
</protein>
<accession>A0A438ALG2</accession>
<evidence type="ECO:0000313" key="3">
    <source>
        <dbReference type="EMBL" id="RVV99376.1"/>
    </source>
</evidence>
<dbReference type="Pfam" id="PF00126">
    <property type="entry name" value="HTH_1"/>
    <property type="match status" value="1"/>
</dbReference>
<evidence type="ECO:0000259" key="2">
    <source>
        <dbReference type="PROSITE" id="PS50931"/>
    </source>
</evidence>
<name>A0A438ALG2_9RHOB</name>
<dbReference type="GO" id="GO:0006351">
    <property type="term" value="P:DNA-templated transcription"/>
    <property type="evidence" value="ECO:0007669"/>
    <property type="project" value="TreeGrafter"/>
</dbReference>
<keyword evidence="4" id="KW-1185">Reference proteome</keyword>
<dbReference type="PANTHER" id="PTHR30537:SF3">
    <property type="entry name" value="TRANSCRIPTIONAL REGULATORY PROTEIN"/>
    <property type="match status" value="1"/>
</dbReference>
<dbReference type="InterPro" id="IPR058163">
    <property type="entry name" value="LysR-type_TF_proteobact-type"/>
</dbReference>
<dbReference type="RefSeq" id="WP_127904818.1">
    <property type="nucleotide sequence ID" value="NZ_RQXX01000001.1"/>
</dbReference>
<reference evidence="3 4" key="1">
    <citation type="submission" date="2018-11" db="EMBL/GenBank/DDBJ databases">
        <title>Mesobaculum littorinae gen. nov., sp. nov., isolated from Littorina scabra that represents a novel genus of the order Rhodobacteraceae.</title>
        <authorList>
            <person name="Li F."/>
        </authorList>
    </citation>
    <scope>NUCLEOTIDE SEQUENCE [LARGE SCALE GENOMIC DNA]</scope>
    <source>
        <strain evidence="3 4">M0103</strain>
    </source>
</reference>
<dbReference type="PROSITE" id="PS50931">
    <property type="entry name" value="HTH_LYSR"/>
    <property type="match status" value="1"/>
</dbReference>
<dbReference type="GO" id="GO:0043565">
    <property type="term" value="F:sequence-specific DNA binding"/>
    <property type="evidence" value="ECO:0007669"/>
    <property type="project" value="TreeGrafter"/>
</dbReference>
<sequence length="280" mass="30307">MESQPPSLDDIELFLAVADGGGLSAAARATGLSVPTLSRRMAELERRTGRRLFHRGPRGYALSAEGRALLNEASDLRGPAQRLRRWIAAPGTPVRVRITAGLWTSRHLARCIGSHWTPDAGWLPEFVAANHRVDIARREADIGVRNARPDQPWLAGRRTVAVRYAVYGTGERVAGYVGLADEVPTTPSDRWLRATEGARIVTTASDARLALDMALAGVGRIVMPTFAGDAEAGLARLSDPIDEITHDEWLVSHHDGRHDPPVRAALDVVHEILTSPGRGG</sequence>
<dbReference type="InterPro" id="IPR036390">
    <property type="entry name" value="WH_DNA-bd_sf"/>
</dbReference>
<organism evidence="3 4">
    <name type="scientific">Mesobaculum littorinae</name>
    <dbReference type="NCBI Taxonomy" id="2486419"/>
    <lineage>
        <taxon>Bacteria</taxon>
        <taxon>Pseudomonadati</taxon>
        <taxon>Pseudomonadota</taxon>
        <taxon>Alphaproteobacteria</taxon>
        <taxon>Rhodobacterales</taxon>
        <taxon>Roseobacteraceae</taxon>
        <taxon>Mesobaculum</taxon>
    </lineage>
</organism>
<dbReference type="InterPro" id="IPR000847">
    <property type="entry name" value="LysR_HTH_N"/>
</dbReference>